<sequence>MRWYQKMQGLAADGVVGPRTWRKMGVKVTY</sequence>
<evidence type="ECO:0000313" key="3">
    <source>
        <dbReference type="Proteomes" id="UP001235874"/>
    </source>
</evidence>
<accession>A0AAJ6HNV7</accession>
<dbReference type="RefSeq" id="WP_306270951.1">
    <property type="nucleotide sequence ID" value="NZ_CP130472.1"/>
</dbReference>
<dbReference type="Pfam" id="PF01471">
    <property type="entry name" value="PG_binding_1"/>
    <property type="match status" value="1"/>
</dbReference>
<dbReference type="InterPro" id="IPR036365">
    <property type="entry name" value="PGBD-like_sf"/>
</dbReference>
<evidence type="ECO:0000259" key="1">
    <source>
        <dbReference type="Pfam" id="PF01471"/>
    </source>
</evidence>
<dbReference type="Gene3D" id="1.10.101.10">
    <property type="entry name" value="PGBD-like superfamily/PGBD"/>
    <property type="match status" value="1"/>
</dbReference>
<name>A0AAJ6HNV7_9ACTN</name>
<evidence type="ECO:0000313" key="2">
    <source>
        <dbReference type="EMBL" id="WLS43482.1"/>
    </source>
</evidence>
<proteinExistence type="predicted"/>
<keyword evidence="3" id="KW-1185">Reference proteome</keyword>
<dbReference type="Proteomes" id="UP001235874">
    <property type="component" value="Chromosome"/>
</dbReference>
<dbReference type="KEGG" id="mprn:Q3V37_18960"/>
<dbReference type="EMBL" id="CP130472">
    <property type="protein sequence ID" value="WLS43482.1"/>
    <property type="molecule type" value="Genomic_DNA"/>
</dbReference>
<feature type="domain" description="Peptidoglycan binding-like" evidence="1">
    <location>
        <begin position="2"/>
        <end position="24"/>
    </location>
</feature>
<gene>
    <name evidence="2" type="ORF">Q3V37_18960</name>
</gene>
<protein>
    <submittedName>
        <fullName evidence="2">Peptidoglycan-binding domain-containing protein</fullName>
    </submittedName>
</protein>
<dbReference type="InterPro" id="IPR036366">
    <property type="entry name" value="PGBDSf"/>
</dbReference>
<organism evidence="2 3">
    <name type="scientific">Micromonospora profundi</name>
    <dbReference type="NCBI Taxonomy" id="1420889"/>
    <lineage>
        <taxon>Bacteria</taxon>
        <taxon>Bacillati</taxon>
        <taxon>Actinomycetota</taxon>
        <taxon>Actinomycetes</taxon>
        <taxon>Micromonosporales</taxon>
        <taxon>Micromonosporaceae</taxon>
        <taxon>Micromonospora</taxon>
    </lineage>
</organism>
<dbReference type="AlphaFoldDB" id="A0AAJ6HNV7"/>
<dbReference type="SUPFAM" id="SSF47090">
    <property type="entry name" value="PGBD-like"/>
    <property type="match status" value="1"/>
</dbReference>
<dbReference type="InterPro" id="IPR002477">
    <property type="entry name" value="Peptidoglycan-bd-like"/>
</dbReference>
<reference evidence="2 3" key="1">
    <citation type="submission" date="2023-07" db="EMBL/GenBank/DDBJ databases">
        <title>Micromonospora profundi TRM 95458 converts glycerol to a new osmotic compound.</title>
        <authorList>
            <person name="Lu D."/>
        </authorList>
    </citation>
    <scope>NUCLEOTIDE SEQUENCE [LARGE SCALE GENOMIC DNA]</scope>
    <source>
        <strain evidence="2 3">TRM95458</strain>
    </source>
</reference>